<dbReference type="PANTHER" id="PTHR46889">
    <property type="entry name" value="TRANSPOSASE INSF FOR INSERTION SEQUENCE IS3B-RELATED"/>
    <property type="match status" value="1"/>
</dbReference>
<dbReference type="InterPro" id="IPR025948">
    <property type="entry name" value="HTH-like_dom"/>
</dbReference>
<dbReference type="InterPro" id="IPR012337">
    <property type="entry name" value="RNaseH-like_sf"/>
</dbReference>
<dbReference type="Gene3D" id="3.30.420.10">
    <property type="entry name" value="Ribonuclease H-like superfamily/Ribonuclease H"/>
    <property type="match status" value="1"/>
</dbReference>
<dbReference type="SUPFAM" id="SSF53098">
    <property type="entry name" value="Ribonuclease H-like"/>
    <property type="match status" value="1"/>
</dbReference>
<dbReference type="InterPro" id="IPR001584">
    <property type="entry name" value="Integrase_cat-core"/>
</dbReference>
<evidence type="ECO:0000313" key="3">
    <source>
        <dbReference type="EMBL" id="QXQ12354.1"/>
    </source>
</evidence>
<dbReference type="PROSITE" id="PS50994">
    <property type="entry name" value="INTEGRASE"/>
    <property type="match status" value="1"/>
</dbReference>
<evidence type="ECO:0000256" key="1">
    <source>
        <dbReference type="ARBA" id="ARBA00002286"/>
    </source>
</evidence>
<reference evidence="3" key="1">
    <citation type="submission" date="2021-07" db="EMBL/GenBank/DDBJ databases">
        <title>Candidatus Kaistella beijingensis sp. nov. isolated from a municipal wastewater treatment plant is involved in sludge foaming.</title>
        <authorList>
            <person name="Song Y."/>
            <person name="Liu S.-J."/>
        </authorList>
    </citation>
    <scope>NUCLEOTIDE SEQUENCE</scope>
    <source>
        <strain evidence="3">DSM 43998</strain>
    </source>
</reference>
<organism evidence="3 4">
    <name type="scientific">Skermania pinensis</name>
    <dbReference type="NCBI Taxonomy" id="39122"/>
    <lineage>
        <taxon>Bacteria</taxon>
        <taxon>Bacillati</taxon>
        <taxon>Actinomycetota</taxon>
        <taxon>Actinomycetes</taxon>
        <taxon>Mycobacteriales</taxon>
        <taxon>Gordoniaceae</taxon>
        <taxon>Skermania</taxon>
    </lineage>
</organism>
<gene>
    <name evidence="3" type="ORF">KV203_10100</name>
</gene>
<dbReference type="PANTHER" id="PTHR46889:SF4">
    <property type="entry name" value="TRANSPOSASE INSO FOR INSERTION SEQUENCE ELEMENT IS911B-RELATED"/>
    <property type="match status" value="1"/>
</dbReference>
<accession>A0ABX8S3G0</accession>
<dbReference type="InterPro" id="IPR048020">
    <property type="entry name" value="Transpos_IS3"/>
</dbReference>
<dbReference type="InterPro" id="IPR050900">
    <property type="entry name" value="Transposase_IS3/IS150/IS904"/>
</dbReference>
<dbReference type="InterPro" id="IPR036388">
    <property type="entry name" value="WH-like_DNA-bd_sf"/>
</dbReference>
<feature type="domain" description="Integrase catalytic" evidence="2">
    <location>
        <begin position="220"/>
        <end position="396"/>
    </location>
</feature>
<name>A0ABX8S3G0_9ACTN</name>
<dbReference type="EMBL" id="CP079105">
    <property type="protein sequence ID" value="QXQ12354.1"/>
    <property type="molecule type" value="Genomic_DNA"/>
</dbReference>
<dbReference type="RefSeq" id="WP_083530014.1">
    <property type="nucleotide sequence ID" value="NZ_CBCRUZ010000001.1"/>
</dbReference>
<protein>
    <submittedName>
        <fullName evidence="3">IS3 family transposase</fullName>
    </submittedName>
</protein>
<dbReference type="Pfam" id="PF13333">
    <property type="entry name" value="rve_2"/>
    <property type="match status" value="1"/>
</dbReference>
<sequence length="402" mass="44676">MSRTRRLFTPEFKVEAARRVIDGGRSVTEVARELRVHESLLGKWVRAERLREGAVAAARGVPPDEGLAEHERAELTRLRAEVAEKDGDIAFLKKSLGVLCGTATPVSRYELVAAECADHDISILTALLGVSRSGYDAWAARRRRGEVSPRRQRRRDLEVKILAHWQASRRTYGSPRITADLHAEGERVSANTVAEIMAEMGIEGISPRTFKVRTTVVDPTASFPPDRVGRSFDRGRLDAVWTSDITYLTCGEGDAYWCAIRDEHSRRVLGWSLAEHMRTELVTAAVEAAVTVRGGSVTGTILHSDRGSRYTSHDMAKACSGHGLRRSMGATGICWDNAGAESLWSTVEHEYYKRHAFTTYASLLAGLGKYIRFYNNDRRHSSLGMVSPIDFEITSRTSRQSS</sequence>
<dbReference type="InterPro" id="IPR036397">
    <property type="entry name" value="RNaseH_sf"/>
</dbReference>
<dbReference type="Pfam" id="PF01527">
    <property type="entry name" value="HTH_Tnp_1"/>
    <property type="match status" value="1"/>
</dbReference>
<dbReference type="InterPro" id="IPR009057">
    <property type="entry name" value="Homeodomain-like_sf"/>
</dbReference>
<dbReference type="SUPFAM" id="SSF46689">
    <property type="entry name" value="Homeodomain-like"/>
    <property type="match status" value="1"/>
</dbReference>
<dbReference type="NCBIfam" id="NF033516">
    <property type="entry name" value="transpos_IS3"/>
    <property type="match status" value="1"/>
</dbReference>
<dbReference type="Pfam" id="PF00665">
    <property type="entry name" value="rve"/>
    <property type="match status" value="1"/>
</dbReference>
<dbReference type="Proteomes" id="UP000887023">
    <property type="component" value="Chromosome"/>
</dbReference>
<dbReference type="Gene3D" id="1.10.10.10">
    <property type="entry name" value="Winged helix-like DNA-binding domain superfamily/Winged helix DNA-binding domain"/>
    <property type="match status" value="1"/>
</dbReference>
<keyword evidence="4" id="KW-1185">Reference proteome</keyword>
<dbReference type="InterPro" id="IPR002514">
    <property type="entry name" value="Transposase_8"/>
</dbReference>
<comment type="function">
    <text evidence="1">Involved in the transposition of the insertion sequence.</text>
</comment>
<dbReference type="Pfam" id="PF13276">
    <property type="entry name" value="HTH_21"/>
    <property type="match status" value="1"/>
</dbReference>
<proteinExistence type="predicted"/>
<evidence type="ECO:0000259" key="2">
    <source>
        <dbReference type="PROSITE" id="PS50994"/>
    </source>
</evidence>
<evidence type="ECO:0000313" key="4">
    <source>
        <dbReference type="Proteomes" id="UP000887023"/>
    </source>
</evidence>